<keyword evidence="2" id="KW-1185">Reference proteome</keyword>
<dbReference type="HOGENOM" id="CLU_2944034_0_0_1"/>
<gene>
    <name evidence="1" type="ORF">DAPPUDRAFT_233596</name>
</gene>
<reference evidence="1 2" key="1">
    <citation type="journal article" date="2011" name="Science">
        <title>The ecoresponsive genome of Daphnia pulex.</title>
        <authorList>
            <person name="Colbourne J.K."/>
            <person name="Pfrender M.E."/>
            <person name="Gilbert D."/>
            <person name="Thomas W.K."/>
            <person name="Tucker A."/>
            <person name="Oakley T.H."/>
            <person name="Tokishita S."/>
            <person name="Aerts A."/>
            <person name="Arnold G.J."/>
            <person name="Basu M.K."/>
            <person name="Bauer D.J."/>
            <person name="Caceres C.E."/>
            <person name="Carmel L."/>
            <person name="Casola C."/>
            <person name="Choi J.H."/>
            <person name="Detter J.C."/>
            <person name="Dong Q."/>
            <person name="Dusheyko S."/>
            <person name="Eads B.D."/>
            <person name="Frohlich T."/>
            <person name="Geiler-Samerotte K.A."/>
            <person name="Gerlach D."/>
            <person name="Hatcher P."/>
            <person name="Jogdeo S."/>
            <person name="Krijgsveld J."/>
            <person name="Kriventseva E.V."/>
            <person name="Kultz D."/>
            <person name="Laforsch C."/>
            <person name="Lindquist E."/>
            <person name="Lopez J."/>
            <person name="Manak J.R."/>
            <person name="Muller J."/>
            <person name="Pangilinan J."/>
            <person name="Patwardhan R.P."/>
            <person name="Pitluck S."/>
            <person name="Pritham E.J."/>
            <person name="Rechtsteiner A."/>
            <person name="Rho M."/>
            <person name="Rogozin I.B."/>
            <person name="Sakarya O."/>
            <person name="Salamov A."/>
            <person name="Schaack S."/>
            <person name="Shapiro H."/>
            <person name="Shiga Y."/>
            <person name="Skalitzky C."/>
            <person name="Smith Z."/>
            <person name="Souvorov A."/>
            <person name="Sung W."/>
            <person name="Tang Z."/>
            <person name="Tsuchiya D."/>
            <person name="Tu H."/>
            <person name="Vos H."/>
            <person name="Wang M."/>
            <person name="Wolf Y.I."/>
            <person name="Yamagata H."/>
            <person name="Yamada T."/>
            <person name="Ye Y."/>
            <person name="Shaw J.R."/>
            <person name="Andrews J."/>
            <person name="Crease T.J."/>
            <person name="Tang H."/>
            <person name="Lucas S.M."/>
            <person name="Robertson H.M."/>
            <person name="Bork P."/>
            <person name="Koonin E.V."/>
            <person name="Zdobnov E.M."/>
            <person name="Grigoriev I.V."/>
            <person name="Lynch M."/>
            <person name="Boore J.L."/>
        </authorList>
    </citation>
    <scope>NUCLEOTIDE SEQUENCE [LARGE SCALE GENOMIC DNA]</scope>
</reference>
<dbReference type="InParanoid" id="E9FV77"/>
<dbReference type="KEGG" id="dpx:DAPPUDRAFT_233596"/>
<organism evidence="1 2">
    <name type="scientific">Daphnia pulex</name>
    <name type="common">Water flea</name>
    <dbReference type="NCBI Taxonomy" id="6669"/>
    <lineage>
        <taxon>Eukaryota</taxon>
        <taxon>Metazoa</taxon>
        <taxon>Ecdysozoa</taxon>
        <taxon>Arthropoda</taxon>
        <taxon>Crustacea</taxon>
        <taxon>Branchiopoda</taxon>
        <taxon>Diplostraca</taxon>
        <taxon>Cladocera</taxon>
        <taxon>Anomopoda</taxon>
        <taxon>Daphniidae</taxon>
        <taxon>Daphnia</taxon>
    </lineage>
</organism>
<protein>
    <submittedName>
        <fullName evidence="1">Uncharacterized protein</fullName>
    </submittedName>
</protein>
<evidence type="ECO:0000313" key="2">
    <source>
        <dbReference type="Proteomes" id="UP000000305"/>
    </source>
</evidence>
<dbReference type="AlphaFoldDB" id="E9FV77"/>
<dbReference type="Proteomes" id="UP000000305">
    <property type="component" value="Unassembled WGS sequence"/>
</dbReference>
<sequence>MAMSTDYDELGTFFSPKFTFDFSPGKCCREKETDRSCHLSVGDQVETKSGTSLRSRAGPT</sequence>
<name>E9FV77_DAPPU</name>
<evidence type="ECO:0000313" key="1">
    <source>
        <dbReference type="EMBL" id="EFX89156.1"/>
    </source>
</evidence>
<dbReference type="EMBL" id="GL732525">
    <property type="protein sequence ID" value="EFX89156.1"/>
    <property type="molecule type" value="Genomic_DNA"/>
</dbReference>
<accession>E9FV77</accession>
<proteinExistence type="predicted"/>